<protein>
    <submittedName>
        <fullName evidence="11">Sodium/proton antiporter, CPA1 family</fullName>
    </submittedName>
</protein>
<feature type="transmembrane region" description="Helical" evidence="9">
    <location>
        <begin position="193"/>
        <end position="214"/>
    </location>
</feature>
<evidence type="ECO:0000256" key="4">
    <source>
        <dbReference type="ARBA" id="ARBA00022475"/>
    </source>
</evidence>
<evidence type="ECO:0000256" key="2">
    <source>
        <dbReference type="ARBA" id="ARBA00022448"/>
    </source>
</evidence>
<keyword evidence="12" id="KW-1185">Reference proteome</keyword>
<dbReference type="InterPro" id="IPR038770">
    <property type="entry name" value="Na+/solute_symporter_sf"/>
</dbReference>
<keyword evidence="4" id="KW-1003">Cell membrane</keyword>
<evidence type="ECO:0000256" key="8">
    <source>
        <dbReference type="ARBA" id="ARBA00023136"/>
    </source>
</evidence>
<organism evidence="11 12">
    <name type="scientific">Micromonospora echinaurantiaca</name>
    <dbReference type="NCBI Taxonomy" id="47857"/>
    <lineage>
        <taxon>Bacteria</taxon>
        <taxon>Bacillati</taxon>
        <taxon>Actinomycetota</taxon>
        <taxon>Actinomycetes</taxon>
        <taxon>Micromonosporales</taxon>
        <taxon>Micromonosporaceae</taxon>
        <taxon>Micromonospora</taxon>
    </lineage>
</organism>
<keyword evidence="3" id="KW-0050">Antiport</keyword>
<dbReference type="PANTHER" id="PTHR32507:SF8">
    <property type="entry name" value="CNH1P"/>
    <property type="match status" value="1"/>
</dbReference>
<feature type="transmembrane region" description="Helical" evidence="9">
    <location>
        <begin position="92"/>
        <end position="115"/>
    </location>
</feature>
<evidence type="ECO:0000256" key="7">
    <source>
        <dbReference type="ARBA" id="ARBA00023065"/>
    </source>
</evidence>
<feature type="transmembrane region" description="Helical" evidence="9">
    <location>
        <begin position="369"/>
        <end position="389"/>
    </location>
</feature>
<dbReference type="Proteomes" id="UP000198217">
    <property type="component" value="Chromosome I"/>
</dbReference>
<gene>
    <name evidence="11" type="ORF">GA0070609_1451</name>
</gene>
<dbReference type="AlphaFoldDB" id="A0A1C5HFD3"/>
<dbReference type="GO" id="GO:1902600">
    <property type="term" value="P:proton transmembrane transport"/>
    <property type="evidence" value="ECO:0007669"/>
    <property type="project" value="InterPro"/>
</dbReference>
<feature type="transmembrane region" description="Helical" evidence="9">
    <location>
        <begin position="304"/>
        <end position="326"/>
    </location>
</feature>
<name>A0A1C5HFD3_9ACTN</name>
<feature type="transmembrane region" description="Helical" evidence="9">
    <location>
        <begin position="34"/>
        <end position="52"/>
    </location>
</feature>
<proteinExistence type="predicted"/>
<feature type="transmembrane region" description="Helical" evidence="9">
    <location>
        <begin position="226"/>
        <end position="244"/>
    </location>
</feature>
<feature type="transmembrane region" description="Helical" evidence="9">
    <location>
        <begin position="279"/>
        <end position="298"/>
    </location>
</feature>
<sequence>MDLLHLGYALVGVLAVLLAFWSEAIRRVPMSEPLLALSLGVLAGPVLGLIDLRNHDASGLMLEASRILLAISLMAVALRFQLSQYRAVIRPVAVLLAGGMAGMAVVSAGLAWLVLGLPLALALLLGACLTPTDPVLASSVVSGGPAERQLPARLRQFISAESGANDGLAFVFVVFALIAAAHRPAGGQIREAVWGVLGAVLVGVIIGYAAGRAVTSAEAREDVDQGSLLIFAVVLGVAALGVARLLHTDALLAVFVTGLAYNGVIGNESRASEQKLDDALTRYLVLPLFFLLGVEVPWRDWLDLGWLAGVFAVAVLLLRRLPVLVAFKPALGLPWRDVLFLGWFGPIGVSALFYLTYSHANGARDPRLWAAGSLVVALSTLVHGVTATLGRRWYAARSQASRV</sequence>
<keyword evidence="5 9" id="KW-0812">Transmembrane</keyword>
<feature type="transmembrane region" description="Helical" evidence="9">
    <location>
        <begin position="6"/>
        <end position="22"/>
    </location>
</feature>
<dbReference type="GO" id="GO:0015297">
    <property type="term" value="F:antiporter activity"/>
    <property type="evidence" value="ECO:0007669"/>
    <property type="project" value="UniProtKB-KW"/>
</dbReference>
<evidence type="ECO:0000313" key="12">
    <source>
        <dbReference type="Proteomes" id="UP000198217"/>
    </source>
</evidence>
<dbReference type="EMBL" id="LT607750">
    <property type="protein sequence ID" value="SCG44231.1"/>
    <property type="molecule type" value="Genomic_DNA"/>
</dbReference>
<evidence type="ECO:0000259" key="10">
    <source>
        <dbReference type="Pfam" id="PF00999"/>
    </source>
</evidence>
<feature type="transmembrane region" description="Helical" evidence="9">
    <location>
        <begin position="121"/>
        <end position="142"/>
    </location>
</feature>
<evidence type="ECO:0000313" key="11">
    <source>
        <dbReference type="EMBL" id="SCG44231.1"/>
    </source>
</evidence>
<dbReference type="InterPro" id="IPR006153">
    <property type="entry name" value="Cation/H_exchanger_TM"/>
</dbReference>
<keyword evidence="8 9" id="KW-0472">Membrane</keyword>
<feature type="domain" description="Cation/H+ exchanger transmembrane" evidence="10">
    <location>
        <begin position="16"/>
        <end position="387"/>
    </location>
</feature>
<feature type="transmembrane region" description="Helical" evidence="9">
    <location>
        <begin position="163"/>
        <end position="181"/>
    </location>
</feature>
<comment type="subcellular location">
    <subcellularLocation>
        <location evidence="1">Cell membrane</location>
        <topology evidence="1">Multi-pass membrane protein</topology>
    </subcellularLocation>
</comment>
<evidence type="ECO:0000256" key="5">
    <source>
        <dbReference type="ARBA" id="ARBA00022692"/>
    </source>
</evidence>
<keyword evidence="7" id="KW-0406">Ion transport</keyword>
<dbReference type="Pfam" id="PF00999">
    <property type="entry name" value="Na_H_Exchanger"/>
    <property type="match status" value="1"/>
</dbReference>
<dbReference type="PANTHER" id="PTHR32507">
    <property type="entry name" value="NA(+)/H(+) ANTIPORTER 1"/>
    <property type="match status" value="1"/>
</dbReference>
<keyword evidence="6 9" id="KW-1133">Transmembrane helix</keyword>
<feature type="transmembrane region" description="Helical" evidence="9">
    <location>
        <begin position="250"/>
        <end position="267"/>
    </location>
</feature>
<dbReference type="RefSeq" id="WP_088993082.1">
    <property type="nucleotide sequence ID" value="NZ_LT607750.1"/>
</dbReference>
<dbReference type="GO" id="GO:0005886">
    <property type="term" value="C:plasma membrane"/>
    <property type="evidence" value="ECO:0007669"/>
    <property type="project" value="UniProtKB-SubCell"/>
</dbReference>
<feature type="transmembrane region" description="Helical" evidence="9">
    <location>
        <begin position="338"/>
        <end position="357"/>
    </location>
</feature>
<reference evidence="11 12" key="1">
    <citation type="submission" date="2016-06" db="EMBL/GenBank/DDBJ databases">
        <authorList>
            <person name="Kjaerup R.B."/>
            <person name="Dalgaard T.S."/>
            <person name="Juul-Madsen H.R."/>
        </authorList>
    </citation>
    <scope>NUCLEOTIDE SEQUENCE [LARGE SCALE GENOMIC DNA]</scope>
    <source>
        <strain evidence="11 12">DSM 43904</strain>
    </source>
</reference>
<dbReference type="Gene3D" id="1.20.1530.20">
    <property type="match status" value="1"/>
</dbReference>
<evidence type="ECO:0000256" key="3">
    <source>
        <dbReference type="ARBA" id="ARBA00022449"/>
    </source>
</evidence>
<keyword evidence="2" id="KW-0813">Transport</keyword>
<accession>A0A1C5HFD3</accession>
<evidence type="ECO:0000256" key="9">
    <source>
        <dbReference type="SAM" id="Phobius"/>
    </source>
</evidence>
<feature type="transmembrane region" description="Helical" evidence="9">
    <location>
        <begin position="64"/>
        <end position="80"/>
    </location>
</feature>
<evidence type="ECO:0000256" key="1">
    <source>
        <dbReference type="ARBA" id="ARBA00004651"/>
    </source>
</evidence>
<evidence type="ECO:0000256" key="6">
    <source>
        <dbReference type="ARBA" id="ARBA00022989"/>
    </source>
</evidence>